<dbReference type="EMBL" id="SGSQ01000013">
    <property type="protein sequence ID" value="RZG46261.1"/>
    <property type="molecule type" value="Genomic_DNA"/>
</dbReference>
<evidence type="ECO:0000313" key="3">
    <source>
        <dbReference type="Proteomes" id="UP000293863"/>
    </source>
</evidence>
<keyword evidence="3" id="KW-1185">Reference proteome</keyword>
<proteinExistence type="predicted"/>
<organism evidence="2 3">
    <name type="scientific">Acinetobacter wuhouensis</name>
    <dbReference type="NCBI Taxonomy" id="1879050"/>
    <lineage>
        <taxon>Bacteria</taxon>
        <taxon>Pseudomonadati</taxon>
        <taxon>Pseudomonadota</taxon>
        <taxon>Gammaproteobacteria</taxon>
        <taxon>Moraxellales</taxon>
        <taxon>Moraxellaceae</taxon>
        <taxon>Acinetobacter</taxon>
    </lineage>
</organism>
<sequence>MSKSSISKYYYHYYVIFILFLSLISATYGVSSVNFHATKTVNIFALCASITLYCAIIQYFFFLNTKQQWIIPRSWKSFQKQPLLYCLIIFPICFIPVLWLNFSQLFPMFYTKVSGIKSVEILAAHTKEHSFKGNTTYCLSNKYSCLPIFKINKDEFERYKNKKVVLQITSQKSSLGTIVYSIDHIRISEKNH</sequence>
<keyword evidence="1" id="KW-0812">Transmembrane</keyword>
<dbReference type="Proteomes" id="UP000293863">
    <property type="component" value="Unassembled WGS sequence"/>
</dbReference>
<comment type="caution">
    <text evidence="2">The sequence shown here is derived from an EMBL/GenBank/DDBJ whole genome shotgun (WGS) entry which is preliminary data.</text>
</comment>
<reference evidence="2 3" key="1">
    <citation type="submission" date="2019-02" db="EMBL/GenBank/DDBJ databases">
        <title>The Batch Genome Submission of Acinetobacter spp. strains.</title>
        <authorList>
            <person name="Qin J."/>
            <person name="Hu Y."/>
            <person name="Ye H."/>
            <person name="Wei L."/>
            <person name="Feng Y."/>
            <person name="Zong Z."/>
        </authorList>
    </citation>
    <scope>NUCLEOTIDE SEQUENCE [LARGE SCALE GENOMIC DNA]</scope>
    <source>
        <strain evidence="2 3">WCHAW060049</strain>
    </source>
</reference>
<feature type="transmembrane region" description="Helical" evidence="1">
    <location>
        <begin position="43"/>
        <end position="62"/>
    </location>
</feature>
<name>A0A4Q7AK23_9GAMM</name>
<feature type="transmembrane region" description="Helical" evidence="1">
    <location>
        <begin position="12"/>
        <end position="31"/>
    </location>
</feature>
<keyword evidence="1" id="KW-0472">Membrane</keyword>
<dbReference type="AlphaFoldDB" id="A0A4Q7AK23"/>
<protein>
    <submittedName>
        <fullName evidence="2">Uncharacterized protein</fullName>
    </submittedName>
</protein>
<accession>A0A4Q7AK23</accession>
<evidence type="ECO:0000256" key="1">
    <source>
        <dbReference type="SAM" id="Phobius"/>
    </source>
</evidence>
<keyword evidence="1" id="KW-1133">Transmembrane helix</keyword>
<feature type="transmembrane region" description="Helical" evidence="1">
    <location>
        <begin position="83"/>
        <end position="102"/>
    </location>
</feature>
<evidence type="ECO:0000313" key="2">
    <source>
        <dbReference type="EMBL" id="RZG46261.1"/>
    </source>
</evidence>
<gene>
    <name evidence="2" type="ORF">EXU28_09385</name>
</gene>
<dbReference type="RefSeq" id="WP_130168516.1">
    <property type="nucleotide sequence ID" value="NZ_SGSQ01000013.1"/>
</dbReference>